<name>A0A0D0BSQ6_9AGAM</name>
<evidence type="ECO:0000313" key="2">
    <source>
        <dbReference type="EMBL" id="KIK46028.1"/>
    </source>
</evidence>
<feature type="signal peptide" evidence="1">
    <location>
        <begin position="1"/>
        <end position="19"/>
    </location>
</feature>
<protein>
    <submittedName>
        <fullName evidence="2">Uncharacterized protein</fullName>
    </submittedName>
</protein>
<sequence>MGVTARGSFLLIFHGLVCCINRDIETLEPEGDCPCAQSGETFLLKDLKISQNL</sequence>
<dbReference type="AlphaFoldDB" id="A0A0D0BSQ6"/>
<dbReference type="HOGENOM" id="CLU_3070258_0_0_1"/>
<dbReference type="InParanoid" id="A0A0D0BSQ6"/>
<accession>A0A0D0BSQ6</accession>
<reference evidence="2 3" key="1">
    <citation type="submission" date="2014-04" db="EMBL/GenBank/DDBJ databases">
        <authorList>
            <consortium name="DOE Joint Genome Institute"/>
            <person name="Kuo A."/>
            <person name="Ruytinx J."/>
            <person name="Rineau F."/>
            <person name="Colpaert J."/>
            <person name="Kohler A."/>
            <person name="Nagy L.G."/>
            <person name="Floudas D."/>
            <person name="Copeland A."/>
            <person name="Barry K.W."/>
            <person name="Cichocki N."/>
            <person name="Veneault-Fourrey C."/>
            <person name="LaButti K."/>
            <person name="Lindquist E.A."/>
            <person name="Lipzen A."/>
            <person name="Lundell T."/>
            <person name="Morin E."/>
            <person name="Murat C."/>
            <person name="Sun H."/>
            <person name="Tunlid A."/>
            <person name="Henrissat B."/>
            <person name="Grigoriev I.V."/>
            <person name="Hibbett D.S."/>
            <person name="Martin F."/>
            <person name="Nordberg H.P."/>
            <person name="Cantor M.N."/>
            <person name="Hua S.X."/>
        </authorList>
    </citation>
    <scope>NUCLEOTIDE SEQUENCE [LARGE SCALE GENOMIC DNA]</scope>
    <source>
        <strain evidence="2 3">UH-Slu-Lm8-n1</strain>
    </source>
</reference>
<evidence type="ECO:0000313" key="3">
    <source>
        <dbReference type="Proteomes" id="UP000054485"/>
    </source>
</evidence>
<keyword evidence="3" id="KW-1185">Reference proteome</keyword>
<keyword evidence="1" id="KW-0732">Signal</keyword>
<organism evidence="2 3">
    <name type="scientific">Suillus luteus UH-Slu-Lm8-n1</name>
    <dbReference type="NCBI Taxonomy" id="930992"/>
    <lineage>
        <taxon>Eukaryota</taxon>
        <taxon>Fungi</taxon>
        <taxon>Dikarya</taxon>
        <taxon>Basidiomycota</taxon>
        <taxon>Agaricomycotina</taxon>
        <taxon>Agaricomycetes</taxon>
        <taxon>Agaricomycetidae</taxon>
        <taxon>Boletales</taxon>
        <taxon>Suillineae</taxon>
        <taxon>Suillaceae</taxon>
        <taxon>Suillus</taxon>
    </lineage>
</organism>
<reference evidence="3" key="2">
    <citation type="submission" date="2015-01" db="EMBL/GenBank/DDBJ databases">
        <title>Evolutionary Origins and Diversification of the Mycorrhizal Mutualists.</title>
        <authorList>
            <consortium name="DOE Joint Genome Institute"/>
            <consortium name="Mycorrhizal Genomics Consortium"/>
            <person name="Kohler A."/>
            <person name="Kuo A."/>
            <person name="Nagy L.G."/>
            <person name="Floudas D."/>
            <person name="Copeland A."/>
            <person name="Barry K.W."/>
            <person name="Cichocki N."/>
            <person name="Veneault-Fourrey C."/>
            <person name="LaButti K."/>
            <person name="Lindquist E.A."/>
            <person name="Lipzen A."/>
            <person name="Lundell T."/>
            <person name="Morin E."/>
            <person name="Murat C."/>
            <person name="Riley R."/>
            <person name="Ohm R."/>
            <person name="Sun H."/>
            <person name="Tunlid A."/>
            <person name="Henrissat B."/>
            <person name="Grigoriev I.V."/>
            <person name="Hibbett D.S."/>
            <person name="Martin F."/>
        </authorList>
    </citation>
    <scope>NUCLEOTIDE SEQUENCE [LARGE SCALE GENOMIC DNA]</scope>
    <source>
        <strain evidence="3">UH-Slu-Lm8-n1</strain>
    </source>
</reference>
<evidence type="ECO:0000256" key="1">
    <source>
        <dbReference type="SAM" id="SignalP"/>
    </source>
</evidence>
<proteinExistence type="predicted"/>
<dbReference type="Proteomes" id="UP000054485">
    <property type="component" value="Unassembled WGS sequence"/>
</dbReference>
<gene>
    <name evidence="2" type="ORF">CY34DRAFT_800901</name>
</gene>
<dbReference type="EMBL" id="KN835164">
    <property type="protein sequence ID" value="KIK46028.1"/>
    <property type="molecule type" value="Genomic_DNA"/>
</dbReference>
<feature type="chain" id="PRO_5002208278" evidence="1">
    <location>
        <begin position="20"/>
        <end position="53"/>
    </location>
</feature>